<accession>A0ABV8UP25</accession>
<dbReference type="PANTHER" id="PTHR12903">
    <property type="entry name" value="MITOCHONDRIAL RIBOSOMAL PROTEIN L24"/>
    <property type="match status" value="1"/>
</dbReference>
<dbReference type="InterPro" id="IPR041988">
    <property type="entry name" value="Ribosomal_uL24_KOW"/>
</dbReference>
<dbReference type="InterPro" id="IPR014722">
    <property type="entry name" value="Rib_uL2_dom2"/>
</dbReference>
<feature type="domain" description="KOW" evidence="6">
    <location>
        <begin position="6"/>
        <end position="33"/>
    </location>
</feature>
<evidence type="ECO:0000256" key="2">
    <source>
        <dbReference type="ARBA" id="ARBA00022980"/>
    </source>
</evidence>
<reference evidence="8" key="1">
    <citation type="journal article" date="2019" name="Int. J. Syst. Evol. Microbiol.">
        <title>The Global Catalogue of Microorganisms (GCM) 10K type strain sequencing project: providing services to taxonomists for standard genome sequencing and annotation.</title>
        <authorList>
            <consortium name="The Broad Institute Genomics Platform"/>
            <consortium name="The Broad Institute Genome Sequencing Center for Infectious Disease"/>
            <person name="Wu L."/>
            <person name="Ma J."/>
        </authorList>
    </citation>
    <scope>NUCLEOTIDE SEQUENCE [LARGE SCALE GENOMIC DNA]</scope>
    <source>
        <strain evidence="8">CECT 8472</strain>
    </source>
</reference>
<comment type="function">
    <text evidence="5">One of the proteins that surrounds the polypeptide exit tunnel on the outside of the subunit.</text>
</comment>
<evidence type="ECO:0000259" key="6">
    <source>
        <dbReference type="SMART" id="SM00739"/>
    </source>
</evidence>
<dbReference type="Pfam" id="PF17136">
    <property type="entry name" value="ribosomal_L24"/>
    <property type="match status" value="1"/>
</dbReference>
<organism evidence="7 8">
    <name type="scientific">Fodinicurvata halophila</name>
    <dbReference type="NCBI Taxonomy" id="1419723"/>
    <lineage>
        <taxon>Bacteria</taxon>
        <taxon>Pseudomonadati</taxon>
        <taxon>Pseudomonadota</taxon>
        <taxon>Alphaproteobacteria</taxon>
        <taxon>Rhodospirillales</taxon>
        <taxon>Rhodovibrionaceae</taxon>
        <taxon>Fodinicurvata</taxon>
    </lineage>
</organism>
<dbReference type="Proteomes" id="UP001595799">
    <property type="component" value="Unassembled WGS sequence"/>
</dbReference>
<dbReference type="CDD" id="cd06089">
    <property type="entry name" value="KOW_RPL26"/>
    <property type="match status" value="1"/>
</dbReference>
<dbReference type="InterPro" id="IPR003256">
    <property type="entry name" value="Ribosomal_uL24"/>
</dbReference>
<gene>
    <name evidence="5 7" type="primary">rplX</name>
    <name evidence="7" type="ORF">ACFOW6_14675</name>
</gene>
<dbReference type="SMART" id="SM00739">
    <property type="entry name" value="KOW"/>
    <property type="match status" value="1"/>
</dbReference>
<evidence type="ECO:0000256" key="5">
    <source>
        <dbReference type="HAMAP-Rule" id="MF_01326"/>
    </source>
</evidence>
<protein>
    <recommendedName>
        <fullName evidence="4 5">Large ribosomal subunit protein uL24</fullName>
    </recommendedName>
</protein>
<dbReference type="InterPro" id="IPR008991">
    <property type="entry name" value="Translation_prot_SH3-like_sf"/>
</dbReference>
<dbReference type="GO" id="GO:0005840">
    <property type="term" value="C:ribosome"/>
    <property type="evidence" value="ECO:0007669"/>
    <property type="project" value="UniProtKB-KW"/>
</dbReference>
<evidence type="ECO:0000256" key="3">
    <source>
        <dbReference type="ARBA" id="ARBA00023274"/>
    </source>
</evidence>
<dbReference type="NCBIfam" id="TIGR01079">
    <property type="entry name" value="rplX_bact"/>
    <property type="match status" value="1"/>
</dbReference>
<sequence>MANKMKIRKGDKVVVTTGKSKKHVGEVLRVMPKENRVIVQGANIVKHHERQSAQSQGGIVEKEAPIHVSNVALLDPRDDRASRVGWKLVEGGRKIRFARRSGETIDS</sequence>
<dbReference type="InterPro" id="IPR057264">
    <property type="entry name" value="Ribosomal_uL24_C"/>
</dbReference>
<proteinExistence type="inferred from homology"/>
<keyword evidence="5" id="KW-0699">rRNA-binding</keyword>
<name>A0ABV8UP25_9PROT</name>
<evidence type="ECO:0000256" key="4">
    <source>
        <dbReference type="ARBA" id="ARBA00035206"/>
    </source>
</evidence>
<keyword evidence="8" id="KW-1185">Reference proteome</keyword>
<keyword evidence="5" id="KW-0694">RNA-binding</keyword>
<dbReference type="HAMAP" id="MF_01326_B">
    <property type="entry name" value="Ribosomal_uL24_B"/>
    <property type="match status" value="1"/>
</dbReference>
<evidence type="ECO:0000313" key="7">
    <source>
        <dbReference type="EMBL" id="MFC4352794.1"/>
    </source>
</evidence>
<keyword evidence="2 5" id="KW-0689">Ribosomal protein</keyword>
<comment type="function">
    <text evidence="5">One of two assembly initiator proteins, it binds directly to the 5'-end of the 23S rRNA, where it nucleates assembly of the 50S subunit.</text>
</comment>
<evidence type="ECO:0000313" key="8">
    <source>
        <dbReference type="Proteomes" id="UP001595799"/>
    </source>
</evidence>
<dbReference type="EMBL" id="JBHSCW010000008">
    <property type="protein sequence ID" value="MFC4352794.1"/>
    <property type="molecule type" value="Genomic_DNA"/>
</dbReference>
<dbReference type="InterPro" id="IPR005824">
    <property type="entry name" value="KOW"/>
</dbReference>
<evidence type="ECO:0000256" key="1">
    <source>
        <dbReference type="ARBA" id="ARBA00010618"/>
    </source>
</evidence>
<keyword evidence="3 5" id="KW-0687">Ribonucleoprotein</keyword>
<comment type="subunit">
    <text evidence="5">Part of the 50S ribosomal subunit.</text>
</comment>
<dbReference type="SUPFAM" id="SSF50104">
    <property type="entry name" value="Translation proteins SH3-like domain"/>
    <property type="match status" value="1"/>
</dbReference>
<dbReference type="RefSeq" id="WP_382423157.1">
    <property type="nucleotide sequence ID" value="NZ_JBHSCW010000008.1"/>
</dbReference>
<comment type="similarity">
    <text evidence="1 5">Belongs to the universal ribosomal protein uL24 family.</text>
</comment>
<dbReference type="Gene3D" id="2.30.30.30">
    <property type="match status" value="1"/>
</dbReference>
<comment type="caution">
    <text evidence="7">The sequence shown here is derived from an EMBL/GenBank/DDBJ whole genome shotgun (WGS) entry which is preliminary data.</text>
</comment>